<dbReference type="InterPro" id="IPR033749">
    <property type="entry name" value="Polyprenyl_synt_CS"/>
</dbReference>
<dbReference type="GO" id="GO:0046872">
    <property type="term" value="F:metal ion binding"/>
    <property type="evidence" value="ECO:0007669"/>
    <property type="project" value="UniProtKB-KW"/>
</dbReference>
<evidence type="ECO:0000256" key="8">
    <source>
        <dbReference type="ARBA" id="ARBA00032424"/>
    </source>
</evidence>
<feature type="compositionally biased region" description="Pro residues" evidence="12">
    <location>
        <begin position="150"/>
        <end position="164"/>
    </location>
</feature>
<dbReference type="GO" id="GO:0008299">
    <property type="term" value="P:isoprenoid biosynthetic process"/>
    <property type="evidence" value="ECO:0007669"/>
    <property type="project" value="UniProtKB-KW"/>
</dbReference>
<protein>
    <recommendedName>
        <fullName evidence="10">(2E,6E)-farnesyl diphosphate synthase</fullName>
    </recommendedName>
    <alternativeName>
        <fullName evidence="9">Dimethylallyltranstransferase</fullName>
    </alternativeName>
    <alternativeName>
        <fullName evidence="8">Farnesyl diphosphate synthase</fullName>
    </alternativeName>
    <alternativeName>
        <fullName evidence="7">Geranyltranstransferase</fullName>
    </alternativeName>
</protein>
<dbReference type="SUPFAM" id="SSF48576">
    <property type="entry name" value="Terpenoid synthases"/>
    <property type="match status" value="1"/>
</dbReference>
<evidence type="ECO:0000256" key="3">
    <source>
        <dbReference type="ARBA" id="ARBA00022679"/>
    </source>
</evidence>
<organism evidence="13 14">
    <name type="scientific">Malassezia equina</name>
    <dbReference type="NCBI Taxonomy" id="1381935"/>
    <lineage>
        <taxon>Eukaryota</taxon>
        <taxon>Fungi</taxon>
        <taxon>Dikarya</taxon>
        <taxon>Basidiomycota</taxon>
        <taxon>Ustilaginomycotina</taxon>
        <taxon>Malasseziomycetes</taxon>
        <taxon>Malasseziales</taxon>
        <taxon>Malasseziaceae</taxon>
        <taxon>Malassezia</taxon>
    </lineage>
</organism>
<evidence type="ECO:0000256" key="1">
    <source>
        <dbReference type="ARBA" id="ARBA00001946"/>
    </source>
</evidence>
<dbReference type="CDD" id="cd00685">
    <property type="entry name" value="Trans_IPPS_HT"/>
    <property type="match status" value="1"/>
</dbReference>
<keyword evidence="5" id="KW-0460">Magnesium</keyword>
<dbReference type="PANTHER" id="PTHR12001:SF69">
    <property type="entry name" value="ALL TRANS-POLYPRENYL-DIPHOSPHATE SYNTHASE PDSS1"/>
    <property type="match status" value="1"/>
</dbReference>
<dbReference type="PROSITE" id="PS00444">
    <property type="entry name" value="POLYPRENYL_SYNTHASE_2"/>
    <property type="match status" value="1"/>
</dbReference>
<evidence type="ECO:0000313" key="13">
    <source>
        <dbReference type="EMBL" id="WFD21414.1"/>
    </source>
</evidence>
<accession>A0AAF0IX27</accession>
<comment type="cofactor">
    <cofactor evidence="1">
        <name>Mg(2+)</name>
        <dbReference type="ChEBI" id="CHEBI:18420"/>
    </cofactor>
</comment>
<evidence type="ECO:0000256" key="2">
    <source>
        <dbReference type="ARBA" id="ARBA00006706"/>
    </source>
</evidence>
<dbReference type="PROSITE" id="PS00723">
    <property type="entry name" value="POLYPRENYL_SYNTHASE_1"/>
    <property type="match status" value="1"/>
</dbReference>
<sequence>MPSMARPRVSALRGAQACMRVCGVWRSASSWADVVQTAKNAVASDSTSAAQGAAAVSSLTHDPLAVVGQDLSVLRQSISTLLGSGQPSLDRIAKYYFAAEGKHVRPMMVLLMAKATNGLSAAWGMQRAHAIGEDVDKPMNRESVLNDVNPTPPPPPSPTAPRPLPAQYEPKLQHTILPTQRRLAEITEMIHVASLLHDDVIDASPLRRGAPSAPSKFGNKMSILGGDFLLGRASIALARLRDPEVTELMSTVIANLVEGEVMQLRAQETVSERVPVTDLMSTMPSAEELERFWTAYAPSTRDAAVAPTRHQFQVYLQKTYLKTASLMAKSACSAAVLGGCGEWATQSYAMSATQRADAAAVCDAAYAYGRHVGMAFQLVDDLLDFHATTEAFGKPSGGADLKLGLATAPVLYAWQELADSPLGTLVARRFSEPGDVEQALELVHRSQGLARTAQLARYHTEAAHKALAVLPASDARAALAQLNEQIITRVK</sequence>
<dbReference type="GO" id="GO:1990234">
    <property type="term" value="C:transferase complex"/>
    <property type="evidence" value="ECO:0007669"/>
    <property type="project" value="TreeGrafter"/>
</dbReference>
<keyword evidence="4" id="KW-0479">Metal-binding</keyword>
<feature type="region of interest" description="Disordered" evidence="12">
    <location>
        <begin position="134"/>
        <end position="165"/>
    </location>
</feature>
<proteinExistence type="inferred from homology"/>
<gene>
    <name evidence="13" type="primary">COQ1</name>
    <name evidence="13" type="ORF">MEQU1_000063</name>
</gene>
<evidence type="ECO:0000313" key="14">
    <source>
        <dbReference type="Proteomes" id="UP001214415"/>
    </source>
</evidence>
<evidence type="ECO:0000256" key="9">
    <source>
        <dbReference type="ARBA" id="ARBA00032448"/>
    </source>
</evidence>
<evidence type="ECO:0000256" key="5">
    <source>
        <dbReference type="ARBA" id="ARBA00022842"/>
    </source>
</evidence>
<dbReference type="PANTHER" id="PTHR12001">
    <property type="entry name" value="GERANYLGERANYL PYROPHOSPHATE SYNTHASE"/>
    <property type="match status" value="1"/>
</dbReference>
<comment type="similarity">
    <text evidence="2 11">Belongs to the FPP/GGPP synthase family.</text>
</comment>
<dbReference type="EMBL" id="CP119900">
    <property type="protein sequence ID" value="WFD21414.1"/>
    <property type="molecule type" value="Genomic_DNA"/>
</dbReference>
<dbReference type="Gene3D" id="1.10.600.10">
    <property type="entry name" value="Farnesyl Diphosphate Synthase"/>
    <property type="match status" value="1"/>
</dbReference>
<reference evidence="13" key="1">
    <citation type="submission" date="2023-03" db="EMBL/GenBank/DDBJ databases">
        <title>Mating type loci evolution in Malassezia.</title>
        <authorList>
            <person name="Coelho M.A."/>
        </authorList>
    </citation>
    <scope>NUCLEOTIDE SEQUENCE</scope>
    <source>
        <strain evidence="13">CBS 12830</strain>
    </source>
</reference>
<keyword evidence="6" id="KW-0414">Isoprene biosynthesis</keyword>
<evidence type="ECO:0000256" key="6">
    <source>
        <dbReference type="ARBA" id="ARBA00023229"/>
    </source>
</evidence>
<evidence type="ECO:0000256" key="10">
    <source>
        <dbReference type="ARBA" id="ARBA00032873"/>
    </source>
</evidence>
<evidence type="ECO:0000256" key="12">
    <source>
        <dbReference type="SAM" id="MobiDB-lite"/>
    </source>
</evidence>
<dbReference type="InterPro" id="IPR000092">
    <property type="entry name" value="Polyprenyl_synt"/>
</dbReference>
<dbReference type="InterPro" id="IPR008949">
    <property type="entry name" value="Isoprenoid_synthase_dom_sf"/>
</dbReference>
<dbReference type="GO" id="GO:0006744">
    <property type="term" value="P:ubiquinone biosynthetic process"/>
    <property type="evidence" value="ECO:0007669"/>
    <property type="project" value="TreeGrafter"/>
</dbReference>
<dbReference type="AlphaFoldDB" id="A0AAF0IX27"/>
<keyword evidence="14" id="KW-1185">Reference proteome</keyword>
<evidence type="ECO:0000256" key="11">
    <source>
        <dbReference type="RuleBase" id="RU004466"/>
    </source>
</evidence>
<evidence type="ECO:0000256" key="4">
    <source>
        <dbReference type="ARBA" id="ARBA00022723"/>
    </source>
</evidence>
<dbReference type="Proteomes" id="UP001214415">
    <property type="component" value="Chromosome 1"/>
</dbReference>
<keyword evidence="3 11" id="KW-0808">Transferase</keyword>
<name>A0AAF0IX27_9BASI</name>
<evidence type="ECO:0000256" key="7">
    <source>
        <dbReference type="ARBA" id="ARBA00032380"/>
    </source>
</evidence>
<dbReference type="Pfam" id="PF00348">
    <property type="entry name" value="polyprenyl_synt"/>
    <property type="match status" value="1"/>
</dbReference>
<dbReference type="GO" id="GO:0004659">
    <property type="term" value="F:prenyltransferase activity"/>
    <property type="evidence" value="ECO:0007669"/>
    <property type="project" value="InterPro"/>
</dbReference>